<feature type="domain" description="Histidine kinase" evidence="10">
    <location>
        <begin position="325"/>
        <end position="533"/>
    </location>
</feature>
<accession>A0A5C1AL32</accession>
<keyword evidence="3" id="KW-0597">Phosphoprotein</keyword>
<reference evidence="12" key="1">
    <citation type="submission" date="2019-08" db="EMBL/GenBank/DDBJ databases">
        <title>Limnoglobus roseus gen. nov., sp. nov., a novel freshwater planctomycete with a giant genome from the family Gemmataceae.</title>
        <authorList>
            <person name="Kulichevskaya I.S."/>
            <person name="Naumoff D.G."/>
            <person name="Miroshnikov K."/>
            <person name="Ivanova A."/>
            <person name="Philippov D.A."/>
            <person name="Hakobyan A."/>
            <person name="Rijpstra I.C."/>
            <person name="Sinninghe Damste J.S."/>
            <person name="Liesack W."/>
            <person name="Dedysh S.N."/>
        </authorList>
    </citation>
    <scope>NUCLEOTIDE SEQUENCE [LARGE SCALE GENOMIC DNA]</scope>
    <source>
        <strain evidence="12">PX52</strain>
    </source>
</reference>
<dbReference type="InterPro" id="IPR003594">
    <property type="entry name" value="HATPase_dom"/>
</dbReference>
<sequence length="543" mass="58442">MHGVQRQDQELVGEAAARLPWLCPSADALIQLTSEPAPLTELSNDVGLVLLALRYARSAATLDGFTFASLRESVVAEAASKLLESHTRHWLNPTHPVGQQVRSVSIQLARVARELAEADGTVSPDAAAAVGLIAPLGWWAVATMDPAAVEACGRDSRFLKEPYSVQRATWGLSQEEIVRRLCAKWRLPAWVSACITTLSLSVADAVRCGADPDMTRILRAAVEKLDSQNVGAGWLKTPSANQQKAVPVVSDRNSSASGEDPRTIRLLPQLLRATARARRAGQENRLRGAEQEVDRLYRLLADLRDGFEIAVRDAKLSGLAELAAGAGHEINNPLAVISGNAQRLKKNETDDDRRKALDSIIRQSTRISDIVRELMQYARPAAPNRSAVDLSEFIAITVADFQPQASVKGIRLTCETPGESATCFFDLGQVRKALHAVLQNAIDAVPPGGEIGIRYHTLAGQVVVGIEDTGPGPSEAAVPHLFDPFYSGRSAGRGRGLGLATAWRLANINGGELSYQHALEGVTRFELTFPTVGTSLPNARKLA</sequence>
<protein>
    <recommendedName>
        <fullName evidence="2">histidine kinase</fullName>
        <ecNumber evidence="2">2.7.13.3</ecNumber>
    </recommendedName>
</protein>
<dbReference type="Pfam" id="PF00512">
    <property type="entry name" value="HisKA"/>
    <property type="match status" value="1"/>
</dbReference>
<name>A0A5C1AL32_9BACT</name>
<keyword evidence="8" id="KW-0902">Two-component regulatory system</keyword>
<keyword evidence="6" id="KW-0418">Kinase</keyword>
<dbReference type="SMART" id="SM00387">
    <property type="entry name" value="HATPase_c"/>
    <property type="match status" value="1"/>
</dbReference>
<evidence type="ECO:0000313" key="12">
    <source>
        <dbReference type="Proteomes" id="UP000324974"/>
    </source>
</evidence>
<evidence type="ECO:0000256" key="3">
    <source>
        <dbReference type="ARBA" id="ARBA00022553"/>
    </source>
</evidence>
<dbReference type="InterPro" id="IPR005467">
    <property type="entry name" value="His_kinase_dom"/>
</dbReference>
<evidence type="ECO:0000256" key="9">
    <source>
        <dbReference type="SAM" id="Coils"/>
    </source>
</evidence>
<evidence type="ECO:0000256" key="6">
    <source>
        <dbReference type="ARBA" id="ARBA00022777"/>
    </source>
</evidence>
<evidence type="ECO:0000256" key="2">
    <source>
        <dbReference type="ARBA" id="ARBA00012438"/>
    </source>
</evidence>
<dbReference type="CDD" id="cd00075">
    <property type="entry name" value="HATPase"/>
    <property type="match status" value="1"/>
</dbReference>
<dbReference type="EMBL" id="CP042425">
    <property type="protein sequence ID" value="QEL18432.1"/>
    <property type="molecule type" value="Genomic_DNA"/>
</dbReference>
<dbReference type="CDD" id="cd00082">
    <property type="entry name" value="HisKA"/>
    <property type="match status" value="1"/>
</dbReference>
<dbReference type="Pfam" id="PF02518">
    <property type="entry name" value="HATPase_c"/>
    <property type="match status" value="1"/>
</dbReference>
<dbReference type="InterPro" id="IPR003661">
    <property type="entry name" value="HisK_dim/P_dom"/>
</dbReference>
<keyword evidence="9" id="KW-0175">Coiled coil</keyword>
<dbReference type="Proteomes" id="UP000324974">
    <property type="component" value="Chromosome"/>
</dbReference>
<dbReference type="GO" id="GO:0005524">
    <property type="term" value="F:ATP binding"/>
    <property type="evidence" value="ECO:0007669"/>
    <property type="project" value="UniProtKB-KW"/>
</dbReference>
<dbReference type="PANTHER" id="PTHR43065">
    <property type="entry name" value="SENSOR HISTIDINE KINASE"/>
    <property type="match status" value="1"/>
</dbReference>
<organism evidence="11 12">
    <name type="scientific">Limnoglobus roseus</name>
    <dbReference type="NCBI Taxonomy" id="2598579"/>
    <lineage>
        <taxon>Bacteria</taxon>
        <taxon>Pseudomonadati</taxon>
        <taxon>Planctomycetota</taxon>
        <taxon>Planctomycetia</taxon>
        <taxon>Gemmatales</taxon>
        <taxon>Gemmataceae</taxon>
        <taxon>Limnoglobus</taxon>
    </lineage>
</organism>
<dbReference type="AlphaFoldDB" id="A0A5C1AL32"/>
<keyword evidence="7" id="KW-0067">ATP-binding</keyword>
<dbReference type="PANTHER" id="PTHR43065:SF10">
    <property type="entry name" value="PEROXIDE STRESS-ACTIVATED HISTIDINE KINASE MAK3"/>
    <property type="match status" value="1"/>
</dbReference>
<evidence type="ECO:0000256" key="1">
    <source>
        <dbReference type="ARBA" id="ARBA00000085"/>
    </source>
</evidence>
<dbReference type="SUPFAM" id="SSF109604">
    <property type="entry name" value="HD-domain/PDEase-like"/>
    <property type="match status" value="1"/>
</dbReference>
<evidence type="ECO:0000256" key="7">
    <source>
        <dbReference type="ARBA" id="ARBA00022840"/>
    </source>
</evidence>
<evidence type="ECO:0000313" key="11">
    <source>
        <dbReference type="EMBL" id="QEL18432.1"/>
    </source>
</evidence>
<dbReference type="GO" id="GO:0000155">
    <property type="term" value="F:phosphorelay sensor kinase activity"/>
    <property type="evidence" value="ECO:0007669"/>
    <property type="project" value="InterPro"/>
</dbReference>
<dbReference type="InterPro" id="IPR013976">
    <property type="entry name" value="HDOD"/>
</dbReference>
<dbReference type="InterPro" id="IPR004358">
    <property type="entry name" value="Sig_transdc_His_kin-like_C"/>
</dbReference>
<evidence type="ECO:0000259" key="10">
    <source>
        <dbReference type="PROSITE" id="PS50109"/>
    </source>
</evidence>
<feature type="coiled-coil region" evidence="9">
    <location>
        <begin position="272"/>
        <end position="306"/>
    </location>
</feature>
<dbReference type="InterPro" id="IPR036890">
    <property type="entry name" value="HATPase_C_sf"/>
</dbReference>
<dbReference type="Gene3D" id="3.30.565.10">
    <property type="entry name" value="Histidine kinase-like ATPase, C-terminal domain"/>
    <property type="match status" value="1"/>
</dbReference>
<evidence type="ECO:0000256" key="5">
    <source>
        <dbReference type="ARBA" id="ARBA00022741"/>
    </source>
</evidence>
<dbReference type="PROSITE" id="PS50109">
    <property type="entry name" value="HIS_KIN"/>
    <property type="match status" value="1"/>
</dbReference>
<dbReference type="KEGG" id="lrs:PX52LOC_05457"/>
<dbReference type="SMART" id="SM00388">
    <property type="entry name" value="HisKA"/>
    <property type="match status" value="1"/>
</dbReference>
<comment type="catalytic activity">
    <reaction evidence="1">
        <text>ATP + protein L-histidine = ADP + protein N-phospho-L-histidine.</text>
        <dbReference type="EC" id="2.7.13.3"/>
    </reaction>
</comment>
<dbReference type="OrthoDB" id="239518at2"/>
<proteinExistence type="predicted"/>
<dbReference type="Gene3D" id="1.10.3210.10">
    <property type="entry name" value="Hypothetical protein af1432"/>
    <property type="match status" value="1"/>
</dbReference>
<dbReference type="Pfam" id="PF08668">
    <property type="entry name" value="HDOD"/>
    <property type="match status" value="1"/>
</dbReference>
<dbReference type="SUPFAM" id="SSF47384">
    <property type="entry name" value="Homodimeric domain of signal transducing histidine kinase"/>
    <property type="match status" value="1"/>
</dbReference>
<evidence type="ECO:0000256" key="4">
    <source>
        <dbReference type="ARBA" id="ARBA00022679"/>
    </source>
</evidence>
<dbReference type="EC" id="2.7.13.3" evidence="2"/>
<dbReference type="RefSeq" id="WP_149112944.1">
    <property type="nucleotide sequence ID" value="NZ_CP042425.1"/>
</dbReference>
<gene>
    <name evidence="11" type="ORF">PX52LOC_05457</name>
</gene>
<keyword evidence="5" id="KW-0547">Nucleotide-binding</keyword>
<dbReference type="InterPro" id="IPR036097">
    <property type="entry name" value="HisK_dim/P_sf"/>
</dbReference>
<evidence type="ECO:0000256" key="8">
    <source>
        <dbReference type="ARBA" id="ARBA00023012"/>
    </source>
</evidence>
<keyword evidence="12" id="KW-1185">Reference proteome</keyword>
<dbReference type="PRINTS" id="PR00344">
    <property type="entry name" value="BCTRLSENSOR"/>
</dbReference>
<dbReference type="Gene3D" id="1.10.287.130">
    <property type="match status" value="1"/>
</dbReference>
<dbReference type="SUPFAM" id="SSF55874">
    <property type="entry name" value="ATPase domain of HSP90 chaperone/DNA topoisomerase II/histidine kinase"/>
    <property type="match status" value="1"/>
</dbReference>
<keyword evidence="4" id="KW-0808">Transferase</keyword>